<sequence length="122" mass="13973">MPFEATINCVNGKWKPYILCHLLAESIVSGGSVRYGELLRLIPTVTKRMLTLHLRELERDGLIKRVIVDELPLRVDYSITEHGKSVYKLLMTMIEWGKTHLTFLEEQELKLQYQAAANGSSD</sequence>
<dbReference type="InterPro" id="IPR036388">
    <property type="entry name" value="WH-like_DNA-bd_sf"/>
</dbReference>
<dbReference type="SUPFAM" id="SSF46785">
    <property type="entry name" value="Winged helix' DNA-binding domain"/>
    <property type="match status" value="1"/>
</dbReference>
<name>A0A7X4YKK1_9BACL</name>
<reference evidence="5 6" key="1">
    <citation type="submission" date="2020-01" db="EMBL/GenBank/DDBJ databases">
        <title>Paenibacillus soybeanensis sp. nov. isolated from the nodules of soybean (Glycine max(L.) Merr).</title>
        <authorList>
            <person name="Wang H."/>
        </authorList>
    </citation>
    <scope>NUCLEOTIDE SEQUENCE [LARGE SCALE GENOMIC DNA]</scope>
    <source>
        <strain evidence="5 6">DSM 23054</strain>
    </source>
</reference>
<keyword evidence="3" id="KW-0804">Transcription</keyword>
<comment type="caution">
    <text evidence="5">The sequence shown here is derived from an EMBL/GenBank/DDBJ whole genome shotgun (WGS) entry which is preliminary data.</text>
</comment>
<dbReference type="PANTHER" id="PTHR33204">
    <property type="entry name" value="TRANSCRIPTIONAL REGULATOR, MARR FAMILY"/>
    <property type="match status" value="1"/>
</dbReference>
<evidence type="ECO:0000259" key="4">
    <source>
        <dbReference type="PROSITE" id="PS51118"/>
    </source>
</evidence>
<dbReference type="AlphaFoldDB" id="A0A7X4YKK1"/>
<accession>A0A7X4YKK1</accession>
<dbReference type="Gene3D" id="1.10.10.10">
    <property type="entry name" value="Winged helix-like DNA-binding domain superfamily/Winged helix DNA-binding domain"/>
    <property type="match status" value="1"/>
</dbReference>
<dbReference type="Proteomes" id="UP000558113">
    <property type="component" value="Unassembled WGS sequence"/>
</dbReference>
<evidence type="ECO:0000256" key="2">
    <source>
        <dbReference type="ARBA" id="ARBA00023125"/>
    </source>
</evidence>
<keyword evidence="1" id="KW-0805">Transcription regulation</keyword>
<dbReference type="Pfam" id="PF01638">
    <property type="entry name" value="HxlR"/>
    <property type="match status" value="1"/>
</dbReference>
<proteinExistence type="predicted"/>
<dbReference type="PANTHER" id="PTHR33204:SF29">
    <property type="entry name" value="TRANSCRIPTIONAL REGULATOR"/>
    <property type="match status" value="1"/>
</dbReference>
<evidence type="ECO:0000256" key="3">
    <source>
        <dbReference type="ARBA" id="ARBA00023163"/>
    </source>
</evidence>
<dbReference type="InterPro" id="IPR036390">
    <property type="entry name" value="WH_DNA-bd_sf"/>
</dbReference>
<organism evidence="5 6">
    <name type="scientific">Paenibacillus sacheonensis</name>
    <dbReference type="NCBI Taxonomy" id="742054"/>
    <lineage>
        <taxon>Bacteria</taxon>
        <taxon>Bacillati</taxon>
        <taxon>Bacillota</taxon>
        <taxon>Bacilli</taxon>
        <taxon>Bacillales</taxon>
        <taxon>Paenibacillaceae</taxon>
        <taxon>Paenibacillus</taxon>
    </lineage>
</organism>
<feature type="domain" description="HTH hxlR-type" evidence="4">
    <location>
        <begin position="1"/>
        <end position="105"/>
    </location>
</feature>
<dbReference type="OrthoDB" id="9791143at2"/>
<gene>
    <name evidence="5" type="ORF">GT003_00070</name>
</gene>
<evidence type="ECO:0000313" key="5">
    <source>
        <dbReference type="EMBL" id="NBC67386.1"/>
    </source>
</evidence>
<dbReference type="InterPro" id="IPR002577">
    <property type="entry name" value="HTH_HxlR"/>
</dbReference>
<dbReference type="GO" id="GO:0003677">
    <property type="term" value="F:DNA binding"/>
    <property type="evidence" value="ECO:0007669"/>
    <property type="project" value="UniProtKB-KW"/>
</dbReference>
<protein>
    <submittedName>
        <fullName evidence="5">Transcriptional regulator</fullName>
    </submittedName>
</protein>
<dbReference type="PROSITE" id="PS51118">
    <property type="entry name" value="HTH_HXLR"/>
    <property type="match status" value="1"/>
</dbReference>
<evidence type="ECO:0000256" key="1">
    <source>
        <dbReference type="ARBA" id="ARBA00023015"/>
    </source>
</evidence>
<keyword evidence="2" id="KW-0238">DNA-binding</keyword>
<evidence type="ECO:0000313" key="6">
    <source>
        <dbReference type="Proteomes" id="UP000558113"/>
    </source>
</evidence>
<keyword evidence="6" id="KW-1185">Reference proteome</keyword>
<dbReference type="EMBL" id="JAAAMU010000001">
    <property type="protein sequence ID" value="NBC67386.1"/>
    <property type="molecule type" value="Genomic_DNA"/>
</dbReference>